<comment type="similarity">
    <text evidence="1">Belongs to the SNAP-25 family.</text>
</comment>
<reference evidence="4" key="3">
    <citation type="submission" date="2025-07" db="EMBL/GenBank/DDBJ databases">
        <authorList>
            <consortium name="NCBI Genome Project"/>
        </authorList>
    </citation>
    <scope>NUCLEOTIDE SEQUENCE</scope>
    <source>
        <strain evidence="4">CBS432</strain>
    </source>
</reference>
<proteinExistence type="inferred from homology"/>
<dbReference type="PROSITE" id="PS50192">
    <property type="entry name" value="T_SNARE"/>
    <property type="match status" value="1"/>
</dbReference>
<evidence type="ECO:0000256" key="2">
    <source>
        <dbReference type="SAM" id="MobiDB-lite"/>
    </source>
</evidence>
<gene>
    <name evidence="4" type="primary">SPO20</name>
    <name evidence="4" type="ORF">SPAR_M01410</name>
</gene>
<dbReference type="Gene3D" id="1.20.5.110">
    <property type="match status" value="2"/>
</dbReference>
<dbReference type="GO" id="GO:0005484">
    <property type="term" value="F:SNAP receptor activity"/>
    <property type="evidence" value="ECO:0007669"/>
    <property type="project" value="TreeGrafter"/>
</dbReference>
<dbReference type="GO" id="GO:0005886">
    <property type="term" value="C:plasma membrane"/>
    <property type="evidence" value="ECO:0007669"/>
    <property type="project" value="TreeGrafter"/>
</dbReference>
<dbReference type="KEGG" id="spao:SPAR_M01410"/>
<dbReference type="AlphaFoldDB" id="A0A8B8UX84"/>
<dbReference type="PANTHER" id="PTHR19305:SF9">
    <property type="entry name" value="SYNAPTOSOMAL-ASSOCIATED PROTEIN 29"/>
    <property type="match status" value="1"/>
</dbReference>
<dbReference type="PANTHER" id="PTHR19305">
    <property type="entry name" value="SYNAPTOSOMAL ASSOCIATED PROTEIN"/>
    <property type="match status" value="1"/>
</dbReference>
<dbReference type="GO" id="GO:0006906">
    <property type="term" value="P:vesicle fusion"/>
    <property type="evidence" value="ECO:0007669"/>
    <property type="project" value="TreeGrafter"/>
</dbReference>
<organism evidence="4">
    <name type="scientific">Saccharomyces paradoxus</name>
    <name type="common">Yeast</name>
    <name type="synonym">Saccharomyces douglasii</name>
    <dbReference type="NCBI Taxonomy" id="27291"/>
    <lineage>
        <taxon>Eukaryota</taxon>
        <taxon>Fungi</taxon>
        <taxon>Dikarya</taxon>
        <taxon>Ascomycota</taxon>
        <taxon>Saccharomycotina</taxon>
        <taxon>Saccharomycetes</taxon>
        <taxon>Saccharomycetales</taxon>
        <taxon>Saccharomycetaceae</taxon>
        <taxon>Saccharomyces</taxon>
    </lineage>
</organism>
<dbReference type="GO" id="GO:0031201">
    <property type="term" value="C:SNARE complex"/>
    <property type="evidence" value="ECO:0007669"/>
    <property type="project" value="TreeGrafter"/>
</dbReference>
<feature type="region of interest" description="Disordered" evidence="2">
    <location>
        <begin position="1"/>
        <end position="26"/>
    </location>
</feature>
<dbReference type="SUPFAM" id="SSF58038">
    <property type="entry name" value="SNARE fusion complex"/>
    <property type="match status" value="2"/>
</dbReference>
<dbReference type="RefSeq" id="XP_033768328.1">
    <property type="nucleotide sequence ID" value="XM_033912437.1"/>
</dbReference>
<name>A0A8B8UX84_SACPA</name>
<dbReference type="InterPro" id="IPR000727">
    <property type="entry name" value="T_SNARE_dom"/>
</dbReference>
<dbReference type="CDD" id="cd15886">
    <property type="entry name" value="SNARE_SEC9N"/>
    <property type="match status" value="1"/>
</dbReference>
<dbReference type="GO" id="GO:0006887">
    <property type="term" value="P:exocytosis"/>
    <property type="evidence" value="ECO:0007669"/>
    <property type="project" value="TreeGrafter"/>
</dbReference>
<dbReference type="OrthoDB" id="18679at2759"/>
<reference evidence="4" key="4">
    <citation type="submission" date="2025-08" db="UniProtKB">
        <authorList>
            <consortium name="RefSeq"/>
        </authorList>
    </citation>
    <scope>IDENTIFICATION</scope>
    <source>
        <strain evidence="4">CBS432</strain>
    </source>
</reference>
<dbReference type="SMART" id="SM00397">
    <property type="entry name" value="t_SNARE"/>
    <property type="match status" value="1"/>
</dbReference>
<dbReference type="VEuPathDB" id="FungiDB:SPAR_M01410"/>
<evidence type="ECO:0000313" key="4">
    <source>
        <dbReference type="RefSeq" id="XP_033768328.1"/>
    </source>
</evidence>
<reference evidence="4" key="2">
    <citation type="submission" date="2020-01" db="EMBL/GenBank/DDBJ databases">
        <title>Population-level Yeast Reference Genomes.</title>
        <authorList>
            <person name="Yue J.-X."/>
        </authorList>
    </citation>
    <scope>NUCLEOTIDE SEQUENCE</scope>
    <source>
        <strain evidence="4">CBS432</strain>
    </source>
</reference>
<feature type="domain" description="T-SNARE coiled-coil homology" evidence="3">
    <location>
        <begin position="326"/>
        <end position="388"/>
    </location>
</feature>
<accession>A0A8B8UX84</accession>
<sequence length="393" mass="46121">MGFRKILASKSHHSRHHKSSNGQNHRYTLISNITGSHETKFLSPFRMGNNSGSRRRDRLHLKIKSLRNKIHRQLHPKCLIDDTIVSDGDKYSSYEEPKKDGLASISLKELFPKSNRYQIAEENIEETNSVIHRDLGKFENENDYPQWGNVEYQYNIGNNGHEEDEIVDRLRSEIRSTKLKSVKTTNRTLEKAIEARRTGKRVLQQLSCQSNQLTKIEGNCDMLKIQSNMADRKIDELVHENRSLFALKSPNPFRKKREREKRNQINNLKLKQHQLQQETMKRAQESNKNLAINLTSDYKRHGQEVERQRILKDAQKYQFEADEEDNQMELDLYGNLEQIKAVSGDLKVMAHTFGREFEAQNFRMFDIENNVQQVDGTLQAKQYRLDKVIGKKW</sequence>
<evidence type="ECO:0000259" key="3">
    <source>
        <dbReference type="PROSITE" id="PS50192"/>
    </source>
</evidence>
<dbReference type="GeneID" id="54632718"/>
<dbReference type="GO" id="GO:0019905">
    <property type="term" value="F:syntaxin binding"/>
    <property type="evidence" value="ECO:0007669"/>
    <property type="project" value="TreeGrafter"/>
</dbReference>
<feature type="compositionally biased region" description="Basic residues" evidence="2">
    <location>
        <begin position="10"/>
        <end position="19"/>
    </location>
</feature>
<evidence type="ECO:0000256" key="1">
    <source>
        <dbReference type="ARBA" id="ARBA00009480"/>
    </source>
</evidence>
<protein>
    <submittedName>
        <fullName evidence="4">Spo20p</fullName>
    </submittedName>
</protein>
<reference evidence="4" key="1">
    <citation type="journal article" date="2017" name="Nat. Genet.">
        <title>Contrasting evolutionary genome dynamics between domesticated and wild yeasts.</title>
        <authorList>
            <person name="Yue J.X."/>
            <person name="Li J."/>
            <person name="Aigrain L."/>
            <person name="Hallin J."/>
            <person name="Persson K."/>
            <person name="Oliver K."/>
            <person name="Bergstrom A."/>
            <person name="Coupland P."/>
            <person name="Warringer J."/>
            <person name="Lagomarsino M.C."/>
            <person name="Fischer G."/>
            <person name="Durbin R."/>
            <person name="Liti G."/>
        </authorList>
    </citation>
    <scope>NUCLEOTIDE SEQUENCE</scope>
    <source>
        <strain evidence="4">CBS432</strain>
    </source>
</reference>